<evidence type="ECO:0000313" key="4">
    <source>
        <dbReference type="EMBL" id="SDZ85952.1"/>
    </source>
</evidence>
<gene>
    <name evidence="4" type="ORF">SAMN05421875_102249</name>
</gene>
<dbReference type="NCBIfam" id="TIGR02098">
    <property type="entry name" value="MJ0042_CXXC"/>
    <property type="match status" value="1"/>
</dbReference>
<keyword evidence="2" id="KW-0472">Membrane</keyword>
<dbReference type="InterPro" id="IPR021834">
    <property type="entry name" value="DUF3426"/>
</dbReference>
<dbReference type="InterPro" id="IPR011723">
    <property type="entry name" value="Znf/thioredoxin_put"/>
</dbReference>
<reference evidence="5" key="1">
    <citation type="submission" date="2016-10" db="EMBL/GenBank/DDBJ databases">
        <authorList>
            <person name="Varghese N."/>
            <person name="Submissions S."/>
        </authorList>
    </citation>
    <scope>NUCLEOTIDE SEQUENCE [LARGE SCALE GENOMIC DNA]</scope>
    <source>
        <strain evidence="5">DSM 25157</strain>
    </source>
</reference>
<feature type="compositionally biased region" description="Acidic residues" evidence="1">
    <location>
        <begin position="231"/>
        <end position="241"/>
    </location>
</feature>
<dbReference type="Pfam" id="PF11906">
    <property type="entry name" value="DUF3426"/>
    <property type="match status" value="1"/>
</dbReference>
<accession>A0A1H3WHZ0</accession>
<proteinExistence type="predicted"/>
<dbReference type="STRING" id="592050.SAMN05421875_102249"/>
<feature type="transmembrane region" description="Helical" evidence="2">
    <location>
        <begin position="312"/>
        <end position="334"/>
    </location>
</feature>
<sequence length="464" mass="49249">MFKVVADQLRISDGWVRCGQCKEVFDASAHLLPSEPQVLLPDVCMAAAPPPPAPARRATDDVQVWGAYADWGQTAATAPGVPPVGAQDLPEGPVASDAMLDVPVPAVSALLVADAETVFSPEMRPALQPGGTLAWRSVGSTGDTFLEPAVDDRAPAIPAGAGESRKEETPAIRINECPAGYELPTAELGDPDVADGLPDGIPAAGALYAPLELLRKPSDEAPSPTGFGGEGESEPAQEDEPERASSQPLEAPFPPEVLLRPDRGQSEALEVAAPDGMPLAQQEYDPPEDSVGAEDVSFVRAAKRKAFWRRPLVRVVLGTIGVVLLCTLALQVVLQERDRIAAMDPRVRPWLQALCEPFQCTLAPLKQMSDVVIDSSSFNKGRGDSYQLTFAIKNRANIPLAMPAMELTLTDAQDQPVLRRVFLPPEMAAPAELPALGVWNSSVAVIVTTGGARVAGYRLLAFYP</sequence>
<dbReference type="Proteomes" id="UP000199002">
    <property type="component" value="Unassembled WGS sequence"/>
</dbReference>
<feature type="domain" description="Zinc finger/thioredoxin putative" evidence="3">
    <location>
        <begin position="1"/>
        <end position="27"/>
    </location>
</feature>
<dbReference type="AlphaFoldDB" id="A0A1H3WHZ0"/>
<protein>
    <submittedName>
        <fullName evidence="4">MJ0042 family finger-like domain-containing protein</fullName>
    </submittedName>
</protein>
<evidence type="ECO:0000313" key="5">
    <source>
        <dbReference type="Proteomes" id="UP000199002"/>
    </source>
</evidence>
<name>A0A1H3WHZ0_9BURK</name>
<organism evidence="4 5">
    <name type="scientific">Acidovorax soli</name>
    <dbReference type="NCBI Taxonomy" id="592050"/>
    <lineage>
        <taxon>Bacteria</taxon>
        <taxon>Pseudomonadati</taxon>
        <taxon>Pseudomonadota</taxon>
        <taxon>Betaproteobacteria</taxon>
        <taxon>Burkholderiales</taxon>
        <taxon>Comamonadaceae</taxon>
        <taxon>Acidovorax</taxon>
    </lineage>
</organism>
<dbReference type="Pfam" id="PF13719">
    <property type="entry name" value="Zn_ribbon_5"/>
    <property type="match status" value="1"/>
</dbReference>
<evidence type="ECO:0000256" key="2">
    <source>
        <dbReference type="SAM" id="Phobius"/>
    </source>
</evidence>
<keyword evidence="2" id="KW-1133">Transmembrane helix</keyword>
<keyword evidence="2" id="KW-0812">Transmembrane</keyword>
<evidence type="ECO:0000259" key="3">
    <source>
        <dbReference type="Pfam" id="PF13719"/>
    </source>
</evidence>
<keyword evidence="5" id="KW-1185">Reference proteome</keyword>
<dbReference type="EMBL" id="FNQJ01000002">
    <property type="protein sequence ID" value="SDZ85952.1"/>
    <property type="molecule type" value="Genomic_DNA"/>
</dbReference>
<evidence type="ECO:0000256" key="1">
    <source>
        <dbReference type="SAM" id="MobiDB-lite"/>
    </source>
</evidence>
<feature type="region of interest" description="Disordered" evidence="1">
    <location>
        <begin position="216"/>
        <end position="259"/>
    </location>
</feature>